<evidence type="ECO:0000313" key="7">
    <source>
        <dbReference type="Proteomes" id="UP000271241"/>
    </source>
</evidence>
<evidence type="ECO:0000256" key="2">
    <source>
        <dbReference type="ARBA" id="ARBA00022692"/>
    </source>
</evidence>
<keyword evidence="4 5" id="KW-0472">Membrane</keyword>
<evidence type="ECO:0000256" key="4">
    <source>
        <dbReference type="ARBA" id="ARBA00023136"/>
    </source>
</evidence>
<feature type="transmembrane region" description="Helical" evidence="5">
    <location>
        <begin position="45"/>
        <end position="63"/>
    </location>
</feature>
<organism evidence="6 7">
    <name type="scientific">Thamnocephalis sphaerospora</name>
    <dbReference type="NCBI Taxonomy" id="78915"/>
    <lineage>
        <taxon>Eukaryota</taxon>
        <taxon>Fungi</taxon>
        <taxon>Fungi incertae sedis</taxon>
        <taxon>Zoopagomycota</taxon>
        <taxon>Zoopagomycotina</taxon>
        <taxon>Zoopagomycetes</taxon>
        <taxon>Zoopagales</taxon>
        <taxon>Sigmoideomycetaceae</taxon>
        <taxon>Thamnocephalis</taxon>
    </lineage>
</organism>
<accession>A0A4P9XNS4</accession>
<dbReference type="AlphaFoldDB" id="A0A4P9XNS4"/>
<dbReference type="GO" id="GO:0016236">
    <property type="term" value="P:macroautophagy"/>
    <property type="evidence" value="ECO:0007669"/>
    <property type="project" value="TreeGrafter"/>
</dbReference>
<keyword evidence="2 5" id="KW-0812">Transmembrane</keyword>
<keyword evidence="7" id="KW-1185">Reference proteome</keyword>
<dbReference type="Pfam" id="PF07264">
    <property type="entry name" value="EI24"/>
    <property type="match status" value="1"/>
</dbReference>
<name>A0A4P9XNS4_9FUNG</name>
<dbReference type="GO" id="GO:0016020">
    <property type="term" value="C:membrane"/>
    <property type="evidence" value="ECO:0007669"/>
    <property type="project" value="UniProtKB-SubCell"/>
</dbReference>
<feature type="transmembrane region" description="Helical" evidence="5">
    <location>
        <begin position="217"/>
        <end position="234"/>
    </location>
</feature>
<evidence type="ECO:0000313" key="6">
    <source>
        <dbReference type="EMBL" id="RKP07618.1"/>
    </source>
</evidence>
<evidence type="ECO:0000256" key="1">
    <source>
        <dbReference type="ARBA" id="ARBA00004141"/>
    </source>
</evidence>
<dbReference type="InterPro" id="IPR059112">
    <property type="entry name" value="CysZ/EI24"/>
</dbReference>
<evidence type="ECO:0000256" key="3">
    <source>
        <dbReference type="ARBA" id="ARBA00022989"/>
    </source>
</evidence>
<dbReference type="PANTHER" id="PTHR21389">
    <property type="entry name" value="P53 INDUCED PROTEIN"/>
    <property type="match status" value="1"/>
</dbReference>
<feature type="transmembrane region" description="Helical" evidence="5">
    <location>
        <begin position="157"/>
        <end position="174"/>
    </location>
</feature>
<feature type="non-terminal residue" evidence="6">
    <location>
        <position position="273"/>
    </location>
</feature>
<reference evidence="7" key="1">
    <citation type="journal article" date="2018" name="Nat. Microbiol.">
        <title>Leveraging single-cell genomics to expand the fungal tree of life.</title>
        <authorList>
            <person name="Ahrendt S.R."/>
            <person name="Quandt C.A."/>
            <person name="Ciobanu D."/>
            <person name="Clum A."/>
            <person name="Salamov A."/>
            <person name="Andreopoulos B."/>
            <person name="Cheng J.F."/>
            <person name="Woyke T."/>
            <person name="Pelin A."/>
            <person name="Henrissat B."/>
            <person name="Reynolds N.K."/>
            <person name="Benny G.L."/>
            <person name="Smith M.E."/>
            <person name="James T.Y."/>
            <person name="Grigoriev I.V."/>
        </authorList>
    </citation>
    <scope>NUCLEOTIDE SEQUENCE [LARGE SCALE GENOMIC DNA]</scope>
    <source>
        <strain evidence="7">RSA 1356</strain>
    </source>
</reference>
<dbReference type="PANTHER" id="PTHR21389:SF0">
    <property type="entry name" value="ETOPOSIDE-INDUCED PROTEIN 2.4 HOMOLOG"/>
    <property type="match status" value="1"/>
</dbReference>
<proteinExistence type="predicted"/>
<feature type="non-terminal residue" evidence="6">
    <location>
        <position position="1"/>
    </location>
</feature>
<comment type="subcellular location">
    <subcellularLocation>
        <location evidence="1">Membrane</location>
        <topology evidence="1">Multi-pass membrane protein</topology>
    </subcellularLocation>
</comment>
<dbReference type="GO" id="GO:0005783">
    <property type="term" value="C:endoplasmic reticulum"/>
    <property type="evidence" value="ECO:0007669"/>
    <property type="project" value="TreeGrafter"/>
</dbReference>
<dbReference type="EMBL" id="KZ992694">
    <property type="protein sequence ID" value="RKP07618.1"/>
    <property type="molecule type" value="Genomic_DNA"/>
</dbReference>
<feature type="transmembrane region" description="Helical" evidence="5">
    <location>
        <begin position="83"/>
        <end position="100"/>
    </location>
</feature>
<dbReference type="Proteomes" id="UP000271241">
    <property type="component" value="Unassembled WGS sequence"/>
</dbReference>
<gene>
    <name evidence="6" type="ORF">THASP1DRAFT_8525</name>
</gene>
<evidence type="ECO:0000256" key="5">
    <source>
        <dbReference type="SAM" id="Phobius"/>
    </source>
</evidence>
<dbReference type="OrthoDB" id="266518at2759"/>
<keyword evidence="3 5" id="KW-1133">Transmembrane helix</keyword>
<protein>
    <submittedName>
        <fullName evidence="6">Etoposide-induced protein 2.4-domain-containing protein</fullName>
    </submittedName>
</protein>
<sequence>LPLGESLRICLLHAWAGVRDASNWHDSIAAIYSSKTLQVQTAKCFLLNGLIFLGSLYMFDLILRPSLAFFTTWFVCDAVQICWVYPIYCLSFFLNSLWYQKVADHAYRLREGRSASAQISYDRLVNRLTDEVYRALLFFNYVVFATMAYAIPLVGPLLSFAYACWIAAFYSFEYDWINRGWTMDQRMDYFETHWAYFAGFGLPSTAVTFFFPQFVSTGIFALLFPVFVIMSNMARPVPRRRDNPQTLSAHIPRRLPVFSPAKRMNLIWIRRLS</sequence>